<dbReference type="AlphaFoldDB" id="A0A383RGJ8"/>
<protein>
    <recommendedName>
        <fullName evidence="4">Peptidase domain protein</fullName>
    </recommendedName>
</protein>
<feature type="chain" id="PRO_5016847020" description="Peptidase domain protein" evidence="1">
    <location>
        <begin position="25"/>
        <end position="151"/>
    </location>
</feature>
<proteinExistence type="predicted"/>
<dbReference type="Proteomes" id="UP000304148">
    <property type="component" value="Chromosome"/>
</dbReference>
<evidence type="ECO:0000256" key="1">
    <source>
        <dbReference type="SAM" id="SignalP"/>
    </source>
</evidence>
<name>A0A383RGJ8_PAEAL</name>
<reference evidence="3" key="1">
    <citation type="submission" date="2018-08" db="EMBL/GenBank/DDBJ databases">
        <authorList>
            <person name="Chevrot R."/>
        </authorList>
    </citation>
    <scope>NUCLEOTIDE SEQUENCE [LARGE SCALE GENOMIC DNA]</scope>
</reference>
<dbReference type="EMBL" id="LS992241">
    <property type="protein sequence ID" value="SYX86237.1"/>
    <property type="molecule type" value="Genomic_DNA"/>
</dbReference>
<sequence>MKKKIAAGILTLAMVAGMSTSAFAANPKFVYEDESKGGNDTFSKANKFQLSNHVIIDGNASKGDLDYYEFSPSESGSFKFDFTPGNFDLSAGDAVVTLYDEKKNEIRSKKLNSSNTVVFTEDLAESTNYYLKVENKRSKSYDYLIYIDKQN</sequence>
<accession>A0A383RGJ8</accession>
<gene>
    <name evidence="2" type="ORF">PBLR_14659</name>
</gene>
<organism evidence="2 3">
    <name type="scientific">Paenibacillus alvei</name>
    <name type="common">Bacillus alvei</name>
    <dbReference type="NCBI Taxonomy" id="44250"/>
    <lineage>
        <taxon>Bacteria</taxon>
        <taxon>Bacillati</taxon>
        <taxon>Bacillota</taxon>
        <taxon>Bacilli</taxon>
        <taxon>Bacillales</taxon>
        <taxon>Paenibacillaceae</taxon>
        <taxon>Paenibacillus</taxon>
    </lineage>
</organism>
<dbReference type="SUPFAM" id="SSF89260">
    <property type="entry name" value="Collagen-binding domain"/>
    <property type="match status" value="1"/>
</dbReference>
<evidence type="ECO:0000313" key="2">
    <source>
        <dbReference type="EMBL" id="SYX86237.1"/>
    </source>
</evidence>
<keyword evidence="1" id="KW-0732">Signal</keyword>
<feature type="signal peptide" evidence="1">
    <location>
        <begin position="1"/>
        <end position="24"/>
    </location>
</feature>
<dbReference type="Gene3D" id="2.60.120.380">
    <property type="match status" value="1"/>
</dbReference>
<evidence type="ECO:0008006" key="4">
    <source>
        <dbReference type="Google" id="ProtNLM"/>
    </source>
</evidence>
<evidence type="ECO:0000313" key="3">
    <source>
        <dbReference type="Proteomes" id="UP000304148"/>
    </source>
</evidence>
<dbReference type="RefSeq" id="WP_138188259.1">
    <property type="nucleotide sequence ID" value="NZ_LS992241.1"/>
</dbReference>